<accession>A0A7K0KC90</accession>
<keyword evidence="1" id="KW-0805">Transcription regulation</keyword>
<keyword evidence="6" id="KW-1185">Reference proteome</keyword>
<dbReference type="GO" id="GO:0043565">
    <property type="term" value="F:sequence-specific DNA binding"/>
    <property type="evidence" value="ECO:0007669"/>
    <property type="project" value="InterPro"/>
</dbReference>
<feature type="domain" description="HTH araC/xylS-type" evidence="4">
    <location>
        <begin position="193"/>
        <end position="291"/>
    </location>
</feature>
<evidence type="ECO:0000313" key="5">
    <source>
        <dbReference type="EMBL" id="MST83458.1"/>
    </source>
</evidence>
<dbReference type="SUPFAM" id="SSF51215">
    <property type="entry name" value="Regulatory protein AraC"/>
    <property type="match status" value="1"/>
</dbReference>
<dbReference type="InterPro" id="IPR037923">
    <property type="entry name" value="HTH-like"/>
</dbReference>
<evidence type="ECO:0000313" key="6">
    <source>
        <dbReference type="Proteomes" id="UP000438914"/>
    </source>
</evidence>
<dbReference type="PANTHER" id="PTHR43280">
    <property type="entry name" value="ARAC-FAMILY TRANSCRIPTIONAL REGULATOR"/>
    <property type="match status" value="1"/>
</dbReference>
<dbReference type="GO" id="GO:0003700">
    <property type="term" value="F:DNA-binding transcription factor activity"/>
    <property type="evidence" value="ECO:0007669"/>
    <property type="project" value="InterPro"/>
</dbReference>
<dbReference type="PANTHER" id="PTHR43280:SF30">
    <property type="entry name" value="MMSAB OPERON REGULATORY PROTEIN"/>
    <property type="match status" value="1"/>
</dbReference>
<dbReference type="InterPro" id="IPR009057">
    <property type="entry name" value="Homeodomain-like_sf"/>
</dbReference>
<protein>
    <submittedName>
        <fullName evidence="5">AraC family transcriptional regulator</fullName>
    </submittedName>
</protein>
<dbReference type="PROSITE" id="PS01124">
    <property type="entry name" value="HTH_ARAC_FAMILY_2"/>
    <property type="match status" value="1"/>
</dbReference>
<dbReference type="Pfam" id="PF12833">
    <property type="entry name" value="HTH_18"/>
    <property type="match status" value="1"/>
</dbReference>
<dbReference type="Gene3D" id="1.10.10.60">
    <property type="entry name" value="Homeodomain-like"/>
    <property type="match status" value="2"/>
</dbReference>
<dbReference type="InterPro" id="IPR003313">
    <property type="entry name" value="AraC-bd"/>
</dbReference>
<gene>
    <name evidence="5" type="ORF">FYJ73_01955</name>
</gene>
<evidence type="ECO:0000256" key="3">
    <source>
        <dbReference type="ARBA" id="ARBA00023163"/>
    </source>
</evidence>
<dbReference type="RefSeq" id="WP_154533031.1">
    <property type="nucleotide sequence ID" value="NZ_VUNG01000003.1"/>
</dbReference>
<dbReference type="InterPro" id="IPR020449">
    <property type="entry name" value="Tscrpt_reg_AraC-type_HTH"/>
</dbReference>
<name>A0A7K0KC90_9BACT</name>
<dbReference type="EMBL" id="VUNG01000003">
    <property type="protein sequence ID" value="MST83458.1"/>
    <property type="molecule type" value="Genomic_DNA"/>
</dbReference>
<reference evidence="5 6" key="1">
    <citation type="submission" date="2019-08" db="EMBL/GenBank/DDBJ databases">
        <title>In-depth cultivation of the pig gut microbiome towards novel bacterial diversity and tailored functional studies.</title>
        <authorList>
            <person name="Wylensek D."/>
            <person name="Hitch T.C.A."/>
            <person name="Clavel T."/>
        </authorList>
    </citation>
    <scope>NUCLEOTIDE SEQUENCE [LARGE SCALE GENOMIC DNA]</scope>
    <source>
        <strain evidence="5 6">LKV-178-WT-2A</strain>
    </source>
</reference>
<sequence length="292" mass="33162">MTTQLTSIYLLSNDQDINWGLTVSTVGYQHIAPGEAYPPKGHPQAYSFQAGRGRVLDEYQFVYISRGRGVFESKSFGQATVGEGDMFLLFPGEWHSYQPDETTGWDEYWIGFKGLNIDSRVSNGFFLPREPIFHVGLSEDIVRLYRNAIAIASEQSIGFQQMLGGVANMLQGYAFALNRHNTFEDQQAAEAIHKAKIIMMEKFGQKIGPTDVADAINMGYSKFRRLFKEYTGYAPLQYLQELRLQRSKQLLVGTELTLTEIADRVGYDNADYFSAAFKKKNHITPANFRKKR</sequence>
<organism evidence="5 6">
    <name type="scientific">Hallella mizrahii</name>
    <dbReference type="NCBI Taxonomy" id="2606637"/>
    <lineage>
        <taxon>Bacteria</taxon>
        <taxon>Pseudomonadati</taxon>
        <taxon>Bacteroidota</taxon>
        <taxon>Bacteroidia</taxon>
        <taxon>Bacteroidales</taxon>
        <taxon>Prevotellaceae</taxon>
        <taxon>Hallella</taxon>
    </lineage>
</organism>
<evidence type="ECO:0000256" key="1">
    <source>
        <dbReference type="ARBA" id="ARBA00023015"/>
    </source>
</evidence>
<proteinExistence type="predicted"/>
<dbReference type="Gene3D" id="2.60.120.280">
    <property type="entry name" value="Regulatory protein AraC"/>
    <property type="match status" value="1"/>
</dbReference>
<comment type="caution">
    <text evidence="5">The sequence shown here is derived from an EMBL/GenBank/DDBJ whole genome shotgun (WGS) entry which is preliminary data.</text>
</comment>
<evidence type="ECO:0000256" key="2">
    <source>
        <dbReference type="ARBA" id="ARBA00023125"/>
    </source>
</evidence>
<dbReference type="AlphaFoldDB" id="A0A7K0KC90"/>
<dbReference type="SMART" id="SM00342">
    <property type="entry name" value="HTH_ARAC"/>
    <property type="match status" value="1"/>
</dbReference>
<dbReference type="SUPFAM" id="SSF46689">
    <property type="entry name" value="Homeodomain-like"/>
    <property type="match status" value="2"/>
</dbReference>
<keyword evidence="2" id="KW-0238">DNA-binding</keyword>
<keyword evidence="3" id="KW-0804">Transcription</keyword>
<dbReference type="Proteomes" id="UP000438914">
    <property type="component" value="Unassembled WGS sequence"/>
</dbReference>
<dbReference type="InterPro" id="IPR018060">
    <property type="entry name" value="HTH_AraC"/>
</dbReference>
<evidence type="ECO:0000259" key="4">
    <source>
        <dbReference type="PROSITE" id="PS01124"/>
    </source>
</evidence>
<dbReference type="Pfam" id="PF02311">
    <property type="entry name" value="AraC_binding"/>
    <property type="match status" value="1"/>
</dbReference>
<dbReference type="PRINTS" id="PR00032">
    <property type="entry name" value="HTHARAC"/>
</dbReference>